<accession>A0A2Z7DDM5</accession>
<dbReference type="AlphaFoldDB" id="A0A2Z7DDM5"/>
<name>A0A2Z7DDM5_9LAMI</name>
<dbReference type="EMBL" id="KQ989004">
    <property type="protein sequence ID" value="KZV55141.1"/>
    <property type="molecule type" value="Genomic_DNA"/>
</dbReference>
<gene>
    <name evidence="2" type="ORF">F511_31466</name>
</gene>
<feature type="region of interest" description="Disordered" evidence="1">
    <location>
        <begin position="1"/>
        <end position="22"/>
    </location>
</feature>
<reference evidence="2 3" key="1">
    <citation type="journal article" date="2015" name="Proc. Natl. Acad. Sci. U.S.A.">
        <title>The resurrection genome of Boea hygrometrica: A blueprint for survival of dehydration.</title>
        <authorList>
            <person name="Xiao L."/>
            <person name="Yang G."/>
            <person name="Zhang L."/>
            <person name="Yang X."/>
            <person name="Zhao S."/>
            <person name="Ji Z."/>
            <person name="Zhou Q."/>
            <person name="Hu M."/>
            <person name="Wang Y."/>
            <person name="Chen M."/>
            <person name="Xu Y."/>
            <person name="Jin H."/>
            <person name="Xiao X."/>
            <person name="Hu G."/>
            <person name="Bao F."/>
            <person name="Hu Y."/>
            <person name="Wan P."/>
            <person name="Li L."/>
            <person name="Deng X."/>
            <person name="Kuang T."/>
            <person name="Xiang C."/>
            <person name="Zhu J.K."/>
            <person name="Oliver M.J."/>
            <person name="He Y."/>
        </authorList>
    </citation>
    <scope>NUCLEOTIDE SEQUENCE [LARGE SCALE GENOMIC DNA]</scope>
    <source>
        <strain evidence="3">cv. XS01</strain>
    </source>
</reference>
<feature type="compositionally biased region" description="Basic and acidic residues" evidence="1">
    <location>
        <begin position="8"/>
        <end position="22"/>
    </location>
</feature>
<evidence type="ECO:0000256" key="1">
    <source>
        <dbReference type="SAM" id="MobiDB-lite"/>
    </source>
</evidence>
<keyword evidence="3" id="KW-1185">Reference proteome</keyword>
<dbReference type="Proteomes" id="UP000250235">
    <property type="component" value="Unassembled WGS sequence"/>
</dbReference>
<evidence type="ECO:0000313" key="3">
    <source>
        <dbReference type="Proteomes" id="UP000250235"/>
    </source>
</evidence>
<sequence length="78" mass="9250">MVKWQHRGVRDPEVRSDEPHRHIEHAEPLDSLGLNGACDILLILSRPMVRTFERLLQLLPRDQSDVSIYAMEYFQIFY</sequence>
<protein>
    <submittedName>
        <fullName evidence="2">Uncharacterized protein</fullName>
    </submittedName>
</protein>
<evidence type="ECO:0000313" key="2">
    <source>
        <dbReference type="EMBL" id="KZV55141.1"/>
    </source>
</evidence>
<organism evidence="2 3">
    <name type="scientific">Dorcoceras hygrometricum</name>
    <dbReference type="NCBI Taxonomy" id="472368"/>
    <lineage>
        <taxon>Eukaryota</taxon>
        <taxon>Viridiplantae</taxon>
        <taxon>Streptophyta</taxon>
        <taxon>Embryophyta</taxon>
        <taxon>Tracheophyta</taxon>
        <taxon>Spermatophyta</taxon>
        <taxon>Magnoliopsida</taxon>
        <taxon>eudicotyledons</taxon>
        <taxon>Gunneridae</taxon>
        <taxon>Pentapetalae</taxon>
        <taxon>asterids</taxon>
        <taxon>lamiids</taxon>
        <taxon>Lamiales</taxon>
        <taxon>Gesneriaceae</taxon>
        <taxon>Didymocarpoideae</taxon>
        <taxon>Trichosporeae</taxon>
        <taxon>Loxocarpinae</taxon>
        <taxon>Dorcoceras</taxon>
    </lineage>
</organism>
<proteinExistence type="predicted"/>